<dbReference type="EMBL" id="SCHB01000003">
    <property type="protein sequence ID" value="TBW72510.1"/>
    <property type="molecule type" value="Genomic_DNA"/>
</dbReference>
<dbReference type="GO" id="GO:0020037">
    <property type="term" value="F:heme binding"/>
    <property type="evidence" value="ECO:0007669"/>
    <property type="project" value="UniProtKB-UniRule"/>
</dbReference>
<accession>A0A133QBY0</accession>
<keyword evidence="5 8" id="KW-0560">Oxidoreductase</keyword>
<dbReference type="EMBL" id="CP041722">
    <property type="protein sequence ID" value="QEX37970.1"/>
    <property type="molecule type" value="Genomic_DNA"/>
</dbReference>
<evidence type="ECO:0000256" key="8">
    <source>
        <dbReference type="HAMAP-Rule" id="MF_01272"/>
    </source>
</evidence>
<evidence type="ECO:0000256" key="5">
    <source>
        <dbReference type="ARBA" id="ARBA00023002"/>
    </source>
</evidence>
<feature type="site" description="Transition state stabilizer" evidence="8">
    <location>
        <position position="67"/>
    </location>
</feature>
<dbReference type="Proteomes" id="UP000325462">
    <property type="component" value="Chromosome"/>
</dbReference>
<feature type="binding site" evidence="8">
    <location>
        <position position="7"/>
    </location>
    <ligand>
        <name>Fe cation</name>
        <dbReference type="ChEBI" id="CHEBI:24875"/>
    </ligand>
</feature>
<evidence type="ECO:0000259" key="9">
    <source>
        <dbReference type="PROSITE" id="PS51725"/>
    </source>
</evidence>
<feature type="binding site" evidence="8">
    <location>
        <begin position="22"/>
        <end position="29"/>
    </location>
    <ligand>
        <name>heme</name>
        <dbReference type="ChEBI" id="CHEBI:30413"/>
    </ligand>
</feature>
<evidence type="ECO:0000313" key="11">
    <source>
        <dbReference type="EMBL" id="QEX37970.1"/>
    </source>
</evidence>
<name>A0A133QBY0_STALU</name>
<keyword evidence="4 8" id="KW-0479">Metal-binding</keyword>
<dbReference type="EMBL" id="LRQI01000005">
    <property type="protein sequence ID" value="KXA40389.1"/>
    <property type="molecule type" value="Genomic_DNA"/>
</dbReference>
<dbReference type="GeneID" id="58090838"/>
<proteinExistence type="inferred from homology"/>
<reference evidence="10 13" key="1">
    <citation type="submission" date="2016-01" db="EMBL/GenBank/DDBJ databases">
        <authorList>
            <person name="Mitreva M."/>
            <person name="Pepin K.H."/>
            <person name="Mihindukulasuriya K.A."/>
            <person name="Fulton R."/>
            <person name="Fronick C."/>
            <person name="O'Laughlin M."/>
            <person name="Miner T."/>
            <person name="Herter B."/>
            <person name="Rosa B.A."/>
            <person name="Cordes M."/>
            <person name="Tomlinson C."/>
            <person name="Wollam A."/>
            <person name="Palsikar V.B."/>
            <person name="Mardis E.R."/>
            <person name="Wilson R.K."/>
        </authorList>
    </citation>
    <scope>NUCLEOTIDE SEQUENCE [LARGE SCALE GENOMIC DNA]</scope>
    <source>
        <strain evidence="10 13">MJR7738</strain>
    </source>
</reference>
<evidence type="ECO:0000313" key="10">
    <source>
        <dbReference type="EMBL" id="KXA40389.1"/>
    </source>
</evidence>
<evidence type="ECO:0000256" key="6">
    <source>
        <dbReference type="ARBA" id="ARBA00023004"/>
    </source>
</evidence>
<reference evidence="12 14" key="2">
    <citation type="journal article" date="2019" name="Sci. Transl. Med.">
        <title>Quorum sensing between bacterial species on the skin protects against epidermal injury in atopic dermatitis.</title>
        <authorList>
            <person name="Williams M.R."/>
        </authorList>
    </citation>
    <scope>NUCLEOTIDE SEQUENCE [LARGE SCALE GENOMIC DNA]</scope>
    <source>
        <strain evidence="12 14">E7</strain>
    </source>
</reference>
<gene>
    <name evidence="11" type="primary">isdG</name>
    <name evidence="12" type="ORF">EQ812_05930</name>
    <name evidence="11" type="ORF">FO454_03125</name>
    <name evidence="10" type="ORF">HMPREF3225_00117</name>
</gene>
<evidence type="ECO:0000256" key="2">
    <source>
        <dbReference type="ARBA" id="ARBA00022490"/>
    </source>
</evidence>
<dbReference type="EC" id="1.14.99.48" evidence="8"/>
<dbReference type="InterPro" id="IPR023953">
    <property type="entry name" value="IsdG"/>
</dbReference>
<dbReference type="PROSITE" id="PS51725">
    <property type="entry name" value="ABM"/>
    <property type="match status" value="1"/>
</dbReference>
<dbReference type="GO" id="GO:0005737">
    <property type="term" value="C:cytoplasm"/>
    <property type="evidence" value="ECO:0007669"/>
    <property type="project" value="UniProtKB-SubCell"/>
</dbReference>
<comment type="function">
    <text evidence="8">Allows bacterial pathogens to use the host heme as an iron source. Catalyzes the oxidative degradation of the heme macrocyclic porphyrin ring to the oxo-bilirubin chromophore staphylobilin (a mixture of the linear tetrapyrroles 5-oxo-delta-bilirubin and 15-oxo-beta-bilirubin) in the presence of a suitable electron donor such as ascorbate or NADPH--cytochrome P450 reductase, with subsequent release of free iron.</text>
</comment>
<evidence type="ECO:0000256" key="3">
    <source>
        <dbReference type="ARBA" id="ARBA00022617"/>
    </source>
</evidence>
<sequence>MNFMAENKLKLDKGTAEGIIDRFYTRHGIETLEGFKGMFVTKTHELEDYDEVKILTLWDTEEDFKDWLQSDVFRKAHQHVRHQSQDSSSPILENTVIKYDIGYQYLK</sequence>
<comment type="subcellular location">
    <subcellularLocation>
        <location evidence="8">Cytoplasm</location>
    </subcellularLocation>
</comment>
<feature type="binding site" description="axial binding residue" evidence="8">
    <location>
        <position position="77"/>
    </location>
    <ligand>
        <name>heme</name>
        <dbReference type="ChEBI" id="CHEBI:30413"/>
    </ligand>
    <ligandPart>
        <name>Fe</name>
        <dbReference type="ChEBI" id="CHEBI:18248"/>
    </ligandPart>
</feature>
<dbReference type="InterPro" id="IPR011008">
    <property type="entry name" value="Dimeric_a/b-barrel"/>
</dbReference>
<dbReference type="eggNOG" id="COG2329">
    <property type="taxonomic scope" value="Bacteria"/>
</dbReference>
<dbReference type="BRENDA" id="1.14.99.48">
    <property type="organism ID" value="9382"/>
</dbReference>
<keyword evidence="15" id="KW-1185">Reference proteome</keyword>
<comment type="similarity">
    <text evidence="1">Belongs to the TRAP family.</text>
</comment>
<dbReference type="AlphaFoldDB" id="A0A133QBY0"/>
<evidence type="ECO:0000256" key="1">
    <source>
        <dbReference type="ARBA" id="ARBA00009267"/>
    </source>
</evidence>
<dbReference type="GO" id="GO:0004392">
    <property type="term" value="F:heme oxygenase (decyclizing) activity"/>
    <property type="evidence" value="ECO:0007669"/>
    <property type="project" value="UniProtKB-UniRule"/>
</dbReference>
<keyword evidence="6 8" id="KW-0408">Iron</keyword>
<comment type="catalytic activity">
    <reaction evidence="8">
        <text>heme b + 5 AH2 + 4 O2 + 2 H(+) = delta-staphylobilin + Fe(2+) + formaldehyde + 5 A + 4 H2O</text>
        <dbReference type="Rhea" id="RHEA:37039"/>
        <dbReference type="ChEBI" id="CHEBI:13193"/>
        <dbReference type="ChEBI" id="CHEBI:15377"/>
        <dbReference type="ChEBI" id="CHEBI:15378"/>
        <dbReference type="ChEBI" id="CHEBI:15379"/>
        <dbReference type="ChEBI" id="CHEBI:16842"/>
        <dbReference type="ChEBI" id="CHEBI:17499"/>
        <dbReference type="ChEBI" id="CHEBI:29033"/>
        <dbReference type="ChEBI" id="CHEBI:60344"/>
        <dbReference type="ChEBI" id="CHEBI:74361"/>
        <dbReference type="EC" id="1.14.99.48"/>
    </reaction>
</comment>
<dbReference type="PANTHER" id="PTHR34474:SF4">
    <property type="entry name" value="HEME OXYGENASE (STAPHYLOBILIN-PRODUCING) 1"/>
    <property type="match status" value="1"/>
</dbReference>
<evidence type="ECO:0000313" key="15">
    <source>
        <dbReference type="Proteomes" id="UP000325462"/>
    </source>
</evidence>
<evidence type="ECO:0000313" key="12">
    <source>
        <dbReference type="EMBL" id="TBW72510.1"/>
    </source>
</evidence>
<dbReference type="HAMAP" id="MF_01272">
    <property type="entry name" value="Heme_degrading_monooxygenase"/>
    <property type="match status" value="1"/>
</dbReference>
<organism evidence="12 14">
    <name type="scientific">Staphylococcus lugdunensis</name>
    <dbReference type="NCBI Taxonomy" id="28035"/>
    <lineage>
        <taxon>Bacteria</taxon>
        <taxon>Bacillati</taxon>
        <taxon>Bacillota</taxon>
        <taxon>Bacilli</taxon>
        <taxon>Bacillales</taxon>
        <taxon>Staphylococcaceae</taxon>
        <taxon>Staphylococcus</taxon>
    </lineage>
</organism>
<protein>
    <recommendedName>
        <fullName evidence="8">Heme oxygenase (staphylobilin-producing)</fullName>
        <ecNumber evidence="8">1.14.99.48</ecNumber>
    </recommendedName>
    <alternativeName>
        <fullName evidence="8">Heme-degrading monooxygenase</fullName>
    </alternativeName>
    <alternativeName>
        <fullName evidence="8">Iron-regulated surface determinant</fullName>
    </alternativeName>
    <alternativeName>
        <fullName evidence="8">Iron-responsive surface determinant</fullName>
    </alternativeName>
</protein>
<dbReference type="InterPro" id="IPR007138">
    <property type="entry name" value="ABM_dom"/>
</dbReference>
<dbReference type="GO" id="GO:0033212">
    <property type="term" value="P:iron import into cell"/>
    <property type="evidence" value="ECO:0007669"/>
    <property type="project" value="InterPro"/>
</dbReference>
<reference evidence="11 15" key="3">
    <citation type="submission" date="2019-07" db="EMBL/GenBank/DDBJ databases">
        <title>Comparative genome analysis of staphylococcus lugdunensis shows clonal complex-dependent diversity of the putative virulence factor, ess/type vii locus.</title>
        <authorList>
            <person name="Lebeurre J."/>
            <person name="Dahyot S."/>
            <person name="Diene S."/>
            <person name="Paulay A."/>
            <person name="Aubourg M."/>
            <person name="Argemi X."/>
            <person name="Giard J.-C."/>
            <person name="Tournier I."/>
            <person name="Francois P."/>
            <person name="Pestel-Caron M."/>
        </authorList>
    </citation>
    <scope>NUCLEOTIDE SEQUENCE [LARGE SCALE GENOMIC DNA]</scope>
    <source>
        <strain evidence="11 15">SL13</strain>
    </source>
</reference>
<comment type="catalytic activity">
    <reaction evidence="8">
        <text>heme b + 5 AH2 + 4 O2 + 2 H(+) = beta-staphylobilin + Fe(2+) + formaldehyde + 5 A + 4 H2O</text>
        <dbReference type="Rhea" id="RHEA:37363"/>
        <dbReference type="ChEBI" id="CHEBI:13193"/>
        <dbReference type="ChEBI" id="CHEBI:15377"/>
        <dbReference type="ChEBI" id="CHEBI:15378"/>
        <dbReference type="ChEBI" id="CHEBI:15379"/>
        <dbReference type="ChEBI" id="CHEBI:16842"/>
        <dbReference type="ChEBI" id="CHEBI:17499"/>
        <dbReference type="ChEBI" id="CHEBI:29033"/>
        <dbReference type="ChEBI" id="CHEBI:60344"/>
        <dbReference type="ChEBI" id="CHEBI:74362"/>
        <dbReference type="EC" id="1.14.99.48"/>
    </reaction>
</comment>
<dbReference type="GO" id="GO:0005506">
    <property type="term" value="F:iron ion binding"/>
    <property type="evidence" value="ECO:0007669"/>
    <property type="project" value="UniProtKB-UniRule"/>
</dbReference>
<comment type="subunit">
    <text evidence="8">Homodimer.</text>
</comment>
<evidence type="ECO:0000256" key="4">
    <source>
        <dbReference type="ARBA" id="ARBA00022723"/>
    </source>
</evidence>
<keyword evidence="2 8" id="KW-0963">Cytoplasm</keyword>
<feature type="domain" description="ABM" evidence="9">
    <location>
        <begin position="3"/>
        <end position="92"/>
    </location>
</feature>
<dbReference type="Proteomes" id="UP000293637">
    <property type="component" value="Unassembled WGS sequence"/>
</dbReference>
<keyword evidence="3 8" id="KW-0349">Heme</keyword>
<keyword evidence="7 8" id="KW-0503">Monooxygenase</keyword>
<dbReference type="GO" id="GO:0042167">
    <property type="term" value="P:heme catabolic process"/>
    <property type="evidence" value="ECO:0007669"/>
    <property type="project" value="UniProtKB-UniRule"/>
</dbReference>
<dbReference type="InterPro" id="IPR050404">
    <property type="entry name" value="Heme-degrading_MO"/>
</dbReference>
<dbReference type="Gene3D" id="3.30.70.100">
    <property type="match status" value="1"/>
</dbReference>
<dbReference type="Proteomes" id="UP000070063">
    <property type="component" value="Unassembled WGS sequence"/>
</dbReference>
<dbReference type="PANTHER" id="PTHR34474">
    <property type="entry name" value="SIGNAL TRANSDUCTION PROTEIN TRAP"/>
    <property type="match status" value="1"/>
</dbReference>
<dbReference type="SUPFAM" id="SSF54909">
    <property type="entry name" value="Dimeric alpha+beta barrel"/>
    <property type="match status" value="1"/>
</dbReference>
<dbReference type="RefSeq" id="WP_002460913.1">
    <property type="nucleotide sequence ID" value="NZ_AP021848.1"/>
</dbReference>
<evidence type="ECO:0000256" key="7">
    <source>
        <dbReference type="ARBA" id="ARBA00023033"/>
    </source>
</evidence>
<dbReference type="OMA" id="FRESHSH"/>
<evidence type="ECO:0000313" key="14">
    <source>
        <dbReference type="Proteomes" id="UP000293637"/>
    </source>
</evidence>
<dbReference type="Pfam" id="PF03992">
    <property type="entry name" value="ABM"/>
    <property type="match status" value="1"/>
</dbReference>
<dbReference type="STRING" id="28035.B6N84_00315"/>
<comment type="similarity">
    <text evidence="8">Belongs to the antibiotic biosynthesis monooxygenase family. Heme-degrading monooxygenase IsdG subfamily.</text>
</comment>
<evidence type="ECO:0000313" key="13">
    <source>
        <dbReference type="Proteomes" id="UP000070063"/>
    </source>
</evidence>